<reference evidence="1" key="1">
    <citation type="journal article" date="2020" name="Nature">
        <title>Giant virus diversity and host interactions through global metagenomics.</title>
        <authorList>
            <person name="Schulz F."/>
            <person name="Roux S."/>
            <person name="Paez-Espino D."/>
            <person name="Jungbluth S."/>
            <person name="Walsh D.A."/>
            <person name="Denef V.J."/>
            <person name="McMahon K.D."/>
            <person name="Konstantinidis K.T."/>
            <person name="Eloe-Fadrosh E.A."/>
            <person name="Kyrpides N.C."/>
            <person name="Woyke T."/>
        </authorList>
    </citation>
    <scope>NUCLEOTIDE SEQUENCE</scope>
    <source>
        <strain evidence="1">GVMAG-M-3300010158-55</strain>
    </source>
</reference>
<proteinExistence type="predicted"/>
<dbReference type="AlphaFoldDB" id="A0A6C0B922"/>
<accession>A0A6C0B922</accession>
<name>A0A6C0B922_9ZZZZ</name>
<sequence>MMQNLLNHQVQLTKNIRYVAGNNRSDGISPYIRINIWVDLLILGISSYTIEISSEYFTSSDSFRTELEKEFIRIPYLPSKDIFTLIKQIDASYNDSGTKSASKRTVDKIKKQIEDKLDEDPILRQLRKFNIIDEIQQLKKSVLPSKEITELQKTTSSLQYTTSQFPKILQDMNKKIKTN</sequence>
<organism evidence="1">
    <name type="scientific">viral metagenome</name>
    <dbReference type="NCBI Taxonomy" id="1070528"/>
    <lineage>
        <taxon>unclassified sequences</taxon>
        <taxon>metagenomes</taxon>
        <taxon>organismal metagenomes</taxon>
    </lineage>
</organism>
<evidence type="ECO:0000313" key="1">
    <source>
        <dbReference type="EMBL" id="QHS88542.1"/>
    </source>
</evidence>
<protein>
    <submittedName>
        <fullName evidence="1">Uncharacterized protein</fullName>
    </submittedName>
</protein>
<dbReference type="EMBL" id="MN739098">
    <property type="protein sequence ID" value="QHS88542.1"/>
    <property type="molecule type" value="Genomic_DNA"/>
</dbReference>